<name>A0A1I4X7X2_9FLAO</name>
<dbReference type="InterPro" id="IPR019046">
    <property type="entry name" value="Restrct_endonuc_II_NgoPII"/>
</dbReference>
<gene>
    <name evidence="1" type="ORF">SAMN05421741_102160</name>
</gene>
<dbReference type="OrthoDB" id="8610000at2"/>
<dbReference type="EMBL" id="FOVI01000002">
    <property type="protein sequence ID" value="SFN21782.1"/>
    <property type="molecule type" value="Genomic_DNA"/>
</dbReference>
<dbReference type="STRING" id="913024.SAMN05421741_102160"/>
<organism evidence="1 2">
    <name type="scientific">Paenimyroides ummariense</name>
    <dbReference type="NCBI Taxonomy" id="913024"/>
    <lineage>
        <taxon>Bacteria</taxon>
        <taxon>Pseudomonadati</taxon>
        <taxon>Bacteroidota</taxon>
        <taxon>Flavobacteriia</taxon>
        <taxon>Flavobacteriales</taxon>
        <taxon>Flavobacteriaceae</taxon>
        <taxon>Paenimyroides</taxon>
    </lineage>
</organism>
<sequence>MTNILEAIVNISQNPIYSIRSHYSGRNRVNNIGEALETFVKDAFVNTIQTEDELEKMRRYSEEFSWLGNQNHPPDIMIKGGDAIEVKKTQSANSDLALNSSYPKSTVKVNSTMITQACRTCEDWSEKDLIYCIGHTSDDSIKSLWMVYGNIYAANHETYQIIKQKITEGINEIPNVELAVTNELGRVNRVDPLGITNLRIRGMWQIQNPRRVFNYLYTSSSNVFELVALIPTPKYDSFPTESKTKIEALKNPNLTIQNVQVKDPNNPANLIDAKLITFILNE</sequence>
<keyword evidence="1" id="KW-0378">Hydrolase</keyword>
<evidence type="ECO:0000313" key="2">
    <source>
        <dbReference type="Proteomes" id="UP000199036"/>
    </source>
</evidence>
<accession>A0A1I4X7X2</accession>
<proteinExistence type="predicted"/>
<protein>
    <submittedName>
        <fullName evidence="1">NgoPII restriction endonuclease</fullName>
    </submittedName>
</protein>
<keyword evidence="2" id="KW-1185">Reference proteome</keyword>
<keyword evidence="1" id="KW-0255">Endonuclease</keyword>
<dbReference type="GO" id="GO:0009307">
    <property type="term" value="P:DNA restriction-modification system"/>
    <property type="evidence" value="ECO:0007669"/>
    <property type="project" value="InterPro"/>
</dbReference>
<dbReference type="GO" id="GO:0009036">
    <property type="term" value="F:type II site-specific deoxyribonuclease activity"/>
    <property type="evidence" value="ECO:0007669"/>
    <property type="project" value="InterPro"/>
</dbReference>
<evidence type="ECO:0000313" key="1">
    <source>
        <dbReference type="EMBL" id="SFN21782.1"/>
    </source>
</evidence>
<dbReference type="Pfam" id="PF09521">
    <property type="entry name" value="RE_NgoPII"/>
    <property type="match status" value="1"/>
</dbReference>
<dbReference type="AlphaFoldDB" id="A0A1I4X7X2"/>
<dbReference type="RefSeq" id="WP_091518566.1">
    <property type="nucleotide sequence ID" value="NZ_FOVI01000002.1"/>
</dbReference>
<dbReference type="Proteomes" id="UP000199036">
    <property type="component" value="Unassembled WGS sequence"/>
</dbReference>
<keyword evidence="1" id="KW-0540">Nuclease</keyword>
<dbReference type="GO" id="GO:0003677">
    <property type="term" value="F:DNA binding"/>
    <property type="evidence" value="ECO:0007669"/>
    <property type="project" value="InterPro"/>
</dbReference>
<reference evidence="2" key="1">
    <citation type="submission" date="2016-10" db="EMBL/GenBank/DDBJ databases">
        <authorList>
            <person name="Varghese N."/>
            <person name="Submissions S."/>
        </authorList>
    </citation>
    <scope>NUCLEOTIDE SEQUENCE [LARGE SCALE GENOMIC DNA]</scope>
    <source>
        <strain evidence="2">DS-12</strain>
    </source>
</reference>